<evidence type="ECO:0000259" key="2">
    <source>
        <dbReference type="Pfam" id="PF08241"/>
    </source>
</evidence>
<protein>
    <recommendedName>
        <fullName evidence="2">Methyltransferase type 11 domain-containing protein</fullName>
    </recommendedName>
</protein>
<reference evidence="4" key="1">
    <citation type="journal article" date="2019" name="Int. J. Syst. Evol. Microbiol.">
        <title>The Global Catalogue of Microorganisms (GCM) 10K type strain sequencing project: providing services to taxonomists for standard genome sequencing and annotation.</title>
        <authorList>
            <consortium name="The Broad Institute Genomics Platform"/>
            <consortium name="The Broad Institute Genome Sequencing Center for Infectious Disease"/>
            <person name="Wu L."/>
            <person name="Ma J."/>
        </authorList>
    </citation>
    <scope>NUCLEOTIDE SEQUENCE [LARGE SCALE GENOMIC DNA]</scope>
    <source>
        <strain evidence="4">JCM 31921</strain>
    </source>
</reference>
<evidence type="ECO:0000313" key="3">
    <source>
        <dbReference type="EMBL" id="GAA4455647.1"/>
    </source>
</evidence>
<dbReference type="InterPro" id="IPR029063">
    <property type="entry name" value="SAM-dependent_MTases_sf"/>
</dbReference>
<dbReference type="EMBL" id="BAABEZ010000022">
    <property type="protein sequence ID" value="GAA4455647.1"/>
    <property type="molecule type" value="Genomic_DNA"/>
</dbReference>
<dbReference type="SUPFAM" id="SSF53335">
    <property type="entry name" value="S-adenosyl-L-methionine-dependent methyltransferases"/>
    <property type="match status" value="1"/>
</dbReference>
<keyword evidence="4" id="KW-1185">Reference proteome</keyword>
<accession>A0ABP8MVX0</accession>
<dbReference type="CDD" id="cd02440">
    <property type="entry name" value="AdoMet_MTases"/>
    <property type="match status" value="1"/>
</dbReference>
<dbReference type="PANTHER" id="PTHR43317:SF1">
    <property type="entry name" value="THERMOSPERMINE SYNTHASE ACAULIS5"/>
    <property type="match status" value="1"/>
</dbReference>
<dbReference type="Pfam" id="PF08241">
    <property type="entry name" value="Methyltransf_11"/>
    <property type="match status" value="1"/>
</dbReference>
<organism evidence="3 4">
    <name type="scientific">Rurimicrobium arvi</name>
    <dbReference type="NCBI Taxonomy" id="2049916"/>
    <lineage>
        <taxon>Bacteria</taxon>
        <taxon>Pseudomonadati</taxon>
        <taxon>Bacteroidota</taxon>
        <taxon>Chitinophagia</taxon>
        <taxon>Chitinophagales</taxon>
        <taxon>Chitinophagaceae</taxon>
        <taxon>Rurimicrobium</taxon>
    </lineage>
</organism>
<evidence type="ECO:0000256" key="1">
    <source>
        <dbReference type="ARBA" id="ARBA00023115"/>
    </source>
</evidence>
<evidence type="ECO:0000313" key="4">
    <source>
        <dbReference type="Proteomes" id="UP001501410"/>
    </source>
</evidence>
<dbReference type="Gene3D" id="3.40.50.150">
    <property type="entry name" value="Vaccinia Virus protein VP39"/>
    <property type="match status" value="1"/>
</dbReference>
<dbReference type="PANTHER" id="PTHR43317">
    <property type="entry name" value="THERMOSPERMINE SYNTHASE ACAULIS5"/>
    <property type="match status" value="1"/>
</dbReference>
<dbReference type="Proteomes" id="UP001501410">
    <property type="component" value="Unassembled WGS sequence"/>
</dbReference>
<gene>
    <name evidence="3" type="ORF">GCM10023092_19650</name>
</gene>
<dbReference type="RefSeq" id="WP_344826161.1">
    <property type="nucleotide sequence ID" value="NZ_BAABEZ010000022.1"/>
</dbReference>
<comment type="caution">
    <text evidence="3">The sequence shown here is derived from an EMBL/GenBank/DDBJ whole genome shotgun (WGS) entry which is preliminary data.</text>
</comment>
<proteinExistence type="predicted"/>
<keyword evidence="1" id="KW-0620">Polyamine biosynthesis</keyword>
<name>A0ABP8MVX0_9BACT</name>
<dbReference type="InterPro" id="IPR013216">
    <property type="entry name" value="Methyltransf_11"/>
</dbReference>
<sequence length="219" mass="25245">MQLSRFQKLLSRFYPVRIYSFEGRTSPQMKLYHFRGRWQLASESALYSDGDHYQPLTKAFAYIRGKLPACRNMLVLGAGLGSAISVWESLKVPLPETLLVDIDEEILRLGRELNNRTNVRWICEDVQNLVRREQGTWDLIVLDIFQDRVVPHFVCTQDFLKNCARMLSTSGTLVFNYIINNEQDWNALQQLTGSLFITETVISIGINRILILKKAADES</sequence>
<feature type="domain" description="Methyltransferase type 11" evidence="2">
    <location>
        <begin position="75"/>
        <end position="175"/>
    </location>
</feature>